<name>A0AAD2GT28_9AGAR</name>
<gene>
    <name evidence="1" type="ORF">MYCIT1_LOCUS2916</name>
</gene>
<dbReference type="Proteomes" id="UP001295794">
    <property type="component" value="Unassembled WGS sequence"/>
</dbReference>
<accession>A0AAD2GT28</accession>
<protein>
    <submittedName>
        <fullName evidence="1">Uncharacterized protein</fullName>
    </submittedName>
</protein>
<dbReference type="AlphaFoldDB" id="A0AAD2GT28"/>
<evidence type="ECO:0000313" key="1">
    <source>
        <dbReference type="EMBL" id="CAK5263458.1"/>
    </source>
</evidence>
<dbReference type="EMBL" id="CAVNYO010000040">
    <property type="protein sequence ID" value="CAK5263458.1"/>
    <property type="molecule type" value="Genomic_DNA"/>
</dbReference>
<comment type="caution">
    <text evidence="1">The sequence shown here is derived from an EMBL/GenBank/DDBJ whole genome shotgun (WGS) entry which is preliminary data.</text>
</comment>
<reference evidence="1" key="1">
    <citation type="submission" date="2023-11" db="EMBL/GenBank/DDBJ databases">
        <authorList>
            <person name="De Vega J J."/>
            <person name="De Vega J J."/>
        </authorList>
    </citation>
    <scope>NUCLEOTIDE SEQUENCE</scope>
</reference>
<evidence type="ECO:0000313" key="2">
    <source>
        <dbReference type="Proteomes" id="UP001295794"/>
    </source>
</evidence>
<sequence>MRGRVYCREYGIESTGAILGLTIQMAQSIKVDDSSCLFGRLFSPNAYRL</sequence>
<keyword evidence="2" id="KW-1185">Reference proteome</keyword>
<organism evidence="1 2">
    <name type="scientific">Mycena citricolor</name>
    <dbReference type="NCBI Taxonomy" id="2018698"/>
    <lineage>
        <taxon>Eukaryota</taxon>
        <taxon>Fungi</taxon>
        <taxon>Dikarya</taxon>
        <taxon>Basidiomycota</taxon>
        <taxon>Agaricomycotina</taxon>
        <taxon>Agaricomycetes</taxon>
        <taxon>Agaricomycetidae</taxon>
        <taxon>Agaricales</taxon>
        <taxon>Marasmiineae</taxon>
        <taxon>Mycenaceae</taxon>
        <taxon>Mycena</taxon>
    </lineage>
</organism>
<proteinExistence type="predicted"/>